<organism evidence="2 3">
    <name type="scientific">Methylobacterium tarhaniae</name>
    <dbReference type="NCBI Taxonomy" id="1187852"/>
    <lineage>
        <taxon>Bacteria</taxon>
        <taxon>Pseudomonadati</taxon>
        <taxon>Pseudomonadota</taxon>
        <taxon>Alphaproteobacteria</taxon>
        <taxon>Hyphomicrobiales</taxon>
        <taxon>Methylobacteriaceae</taxon>
        <taxon>Methylobacterium</taxon>
    </lineage>
</organism>
<dbReference type="GO" id="GO:0005829">
    <property type="term" value="C:cytosol"/>
    <property type="evidence" value="ECO:0007669"/>
    <property type="project" value="TreeGrafter"/>
</dbReference>
<keyword evidence="1" id="KW-0732">Signal</keyword>
<accession>A0A0J6T5Y6</accession>
<dbReference type="EMBL" id="LABZ01000085">
    <property type="protein sequence ID" value="KMO41232.1"/>
    <property type="molecule type" value="Genomic_DNA"/>
</dbReference>
<evidence type="ECO:0000313" key="3">
    <source>
        <dbReference type="Proteomes" id="UP000036449"/>
    </source>
</evidence>
<reference evidence="2 3" key="1">
    <citation type="submission" date="2015-03" db="EMBL/GenBank/DDBJ databases">
        <title>Genome sequencing of Methylobacterium tarhaniae DSM 25844.</title>
        <authorList>
            <person name="Chaudhry V."/>
            <person name="Patil P.B."/>
        </authorList>
    </citation>
    <scope>NUCLEOTIDE SEQUENCE [LARGE SCALE GENOMIC DNA]</scope>
    <source>
        <strain evidence="2 3">DSM 25844</strain>
    </source>
</reference>
<dbReference type="PATRIC" id="fig|1187852.3.peg.6649"/>
<feature type="chain" id="PRO_5005282416" evidence="1">
    <location>
        <begin position="26"/>
        <end position="171"/>
    </location>
</feature>
<comment type="caution">
    <text evidence="2">The sequence shown here is derived from an EMBL/GenBank/DDBJ whole genome shotgun (WGS) entry which is preliminary data.</text>
</comment>
<dbReference type="PANTHER" id="PTHR37952:SF2">
    <property type="entry name" value="PROTEIN CREA"/>
    <property type="match status" value="1"/>
</dbReference>
<protein>
    <submittedName>
        <fullName evidence="2">CreA</fullName>
    </submittedName>
</protein>
<evidence type="ECO:0000313" key="2">
    <source>
        <dbReference type="EMBL" id="KMO41232.1"/>
    </source>
</evidence>
<dbReference type="OrthoDB" id="9788409at2"/>
<dbReference type="InterPro" id="IPR010292">
    <property type="entry name" value="Uncharacterised_CreA"/>
</dbReference>
<gene>
    <name evidence="2" type="ORF">VQ03_13200</name>
</gene>
<dbReference type="Pfam" id="PF05981">
    <property type="entry name" value="CreA"/>
    <property type="match status" value="1"/>
</dbReference>
<dbReference type="AlphaFoldDB" id="A0A0J6T5Y6"/>
<keyword evidence="3" id="KW-1185">Reference proteome</keyword>
<name>A0A0J6T5Y6_9HYPH</name>
<dbReference type="PANTHER" id="PTHR37952">
    <property type="match status" value="1"/>
</dbReference>
<sequence length="171" mass="18654">MVWRRGLTALCAAVCFGLASGAALAQEPDRIFDKSTVWRPLTPNDKLVVYGIDDPDVQGVACHYTQPEKGGIKGTLGLAEEVSDISLSCRQIGPVKFKGKMKQGEVVFSERRSLIFKSMQIVRGCDAKRNTLIYMVYSDKVVQGSPKNSTSTVPLMPWGTEPPPKCGDFLG</sequence>
<dbReference type="RefSeq" id="WP_048451341.1">
    <property type="nucleotide sequence ID" value="NZ_JBNNPJ010000125.1"/>
</dbReference>
<evidence type="ECO:0000256" key="1">
    <source>
        <dbReference type="SAM" id="SignalP"/>
    </source>
</evidence>
<proteinExistence type="predicted"/>
<dbReference type="Proteomes" id="UP000036449">
    <property type="component" value="Unassembled WGS sequence"/>
</dbReference>
<feature type="signal peptide" evidence="1">
    <location>
        <begin position="1"/>
        <end position="25"/>
    </location>
</feature>
<dbReference type="PIRSF" id="PIRSF003174">
    <property type="entry name" value="CreA"/>
    <property type="match status" value="1"/>
</dbReference>